<dbReference type="PANTHER" id="PTHR32387:SF0">
    <property type="entry name" value="PROTEIN NO VEIN"/>
    <property type="match status" value="1"/>
</dbReference>
<accession>A0A1Y5IBK3</accession>
<dbReference type="PANTHER" id="PTHR32387">
    <property type="entry name" value="WU:FJ29H11"/>
    <property type="match status" value="1"/>
</dbReference>
<feature type="domain" description="Protein NO VEIN C-terminal" evidence="2">
    <location>
        <begin position="154"/>
        <end position="247"/>
    </location>
</feature>
<name>A0A1Y5IBK3_OSTTA</name>
<dbReference type="Proteomes" id="UP000195557">
    <property type="component" value="Unassembled WGS sequence"/>
</dbReference>
<feature type="region of interest" description="Disordered" evidence="1">
    <location>
        <begin position="56"/>
        <end position="77"/>
    </location>
</feature>
<evidence type="ECO:0000313" key="3">
    <source>
        <dbReference type="EMBL" id="OUS46861.1"/>
    </source>
</evidence>
<dbReference type="AlphaFoldDB" id="A0A1Y5IBK3"/>
<reference evidence="3" key="1">
    <citation type="submission" date="2017-04" db="EMBL/GenBank/DDBJ databases">
        <title>Population genomics of picophytoplankton unveils novel chromosome hypervariability.</title>
        <authorList>
            <consortium name="DOE Joint Genome Institute"/>
            <person name="Blanc-Mathieu R."/>
            <person name="Krasovec M."/>
            <person name="Hebrard M."/>
            <person name="Yau S."/>
            <person name="Desgranges E."/>
            <person name="Martin J."/>
            <person name="Schackwitz W."/>
            <person name="Kuo A."/>
            <person name="Salin G."/>
            <person name="Donnadieu C."/>
            <person name="Desdevises Y."/>
            <person name="Sanchez-Ferandin S."/>
            <person name="Moreau H."/>
            <person name="Rivals E."/>
            <person name="Grigoriev I.V."/>
            <person name="Grimsley N."/>
            <person name="Eyre-Walker A."/>
            <person name="Piganeau G."/>
        </authorList>
    </citation>
    <scope>NUCLEOTIDE SEQUENCE [LARGE SCALE GENOMIC DNA]</scope>
    <source>
        <strain evidence="3">RCC 1115</strain>
    </source>
</reference>
<feature type="compositionally biased region" description="Basic and acidic residues" evidence="1">
    <location>
        <begin position="58"/>
        <end position="76"/>
    </location>
</feature>
<evidence type="ECO:0000259" key="2">
    <source>
        <dbReference type="Pfam" id="PF13020"/>
    </source>
</evidence>
<organism evidence="3">
    <name type="scientific">Ostreococcus tauri</name>
    <name type="common">Marine green alga</name>
    <dbReference type="NCBI Taxonomy" id="70448"/>
    <lineage>
        <taxon>Eukaryota</taxon>
        <taxon>Viridiplantae</taxon>
        <taxon>Chlorophyta</taxon>
        <taxon>Mamiellophyceae</taxon>
        <taxon>Mamiellales</taxon>
        <taxon>Bathycoccaceae</taxon>
        <taxon>Ostreococcus</taxon>
    </lineage>
</organism>
<protein>
    <recommendedName>
        <fullName evidence="2">Protein NO VEIN C-terminal domain-containing protein</fullName>
    </recommendedName>
</protein>
<dbReference type="eggNOG" id="ENOG502RRFI">
    <property type="taxonomic scope" value="Eukaryota"/>
</dbReference>
<dbReference type="Pfam" id="PF13020">
    <property type="entry name" value="NOV_C"/>
    <property type="match status" value="1"/>
</dbReference>
<gene>
    <name evidence="3" type="ORF">BE221DRAFT_47271</name>
</gene>
<sequence length="269" mass="30868">AVEAVWGEMTADERAVTVTEYVMLHLGGSKHRAKCFEDEPPEEKGEVDDDAVPVEAVDDVKDDGASVGRKRERDEVETPMTTVRVARGKRDEDARRSDDGEGITVRVEDEYDWEGRLRTPKMAKSEVVSDVVERFVPWWENVDSRDPRAVGRWGEALVYHYLLATFPARENNVVEWLNADEETNSFYDIKVTDIKTGLVTFVEVKSTRFDDKNAFEISPWEWDFATKPSVNYHIYRVYNAGDKSRVRVQIIRDPAKLVREHKVSMALVV</sequence>
<dbReference type="InterPro" id="IPR052957">
    <property type="entry name" value="Auxin_embryo_med"/>
</dbReference>
<feature type="non-terminal residue" evidence="3">
    <location>
        <position position="1"/>
    </location>
</feature>
<evidence type="ECO:0000256" key="1">
    <source>
        <dbReference type="SAM" id="MobiDB-lite"/>
    </source>
</evidence>
<proteinExistence type="predicted"/>
<dbReference type="InterPro" id="IPR024975">
    <property type="entry name" value="NOV_C"/>
</dbReference>
<feature type="non-terminal residue" evidence="3">
    <location>
        <position position="269"/>
    </location>
</feature>
<dbReference type="EMBL" id="KZ155780">
    <property type="protein sequence ID" value="OUS46861.1"/>
    <property type="molecule type" value="Genomic_DNA"/>
</dbReference>